<dbReference type="CDD" id="cd06464">
    <property type="entry name" value="ACD_sHsps-like"/>
    <property type="match status" value="1"/>
</dbReference>
<dbReference type="EMBL" id="MCOG01000147">
    <property type="protein sequence ID" value="ORY36616.1"/>
    <property type="molecule type" value="Genomic_DNA"/>
</dbReference>
<dbReference type="Gene3D" id="2.60.40.790">
    <property type="match status" value="1"/>
</dbReference>
<evidence type="ECO:0000259" key="4">
    <source>
        <dbReference type="PROSITE" id="PS01031"/>
    </source>
</evidence>
<protein>
    <submittedName>
        <fullName evidence="5">HSP20-like chaperone</fullName>
    </submittedName>
</protein>
<dbReference type="InterPro" id="IPR002068">
    <property type="entry name" value="A-crystallin/Hsp20_dom"/>
</dbReference>
<accession>A0A1Y2BPG1</accession>
<comment type="caution">
    <text evidence="5">The sequence shown here is derived from an EMBL/GenBank/DDBJ whole genome shotgun (WGS) entry which is preliminary data.</text>
</comment>
<comment type="similarity">
    <text evidence="2 3">Belongs to the small heat shock protein (HSP20) family.</text>
</comment>
<sequence length="187" mass="22276">MSVIQRKSYSESKLTPFDKLFIKEFANEPLFNDHRHQHHFILKDVHLPHHLLQHHHHHNLFNKIKKEIVKTFNKNNSYTLEDFLPRFNFSEDKNGYYLHADLPGVTKDQINIEIIDDIHLLIISCEKKIMNNDSKDKCCFGRFKRSFQIPENADLQSTQAKIENGILEMSVKKIRKNNDHVHRIEIQ</sequence>
<reference evidence="5 6" key="1">
    <citation type="submission" date="2016-08" db="EMBL/GenBank/DDBJ databases">
        <title>A Parts List for Fungal Cellulosomes Revealed by Comparative Genomics.</title>
        <authorList>
            <consortium name="DOE Joint Genome Institute"/>
            <person name="Haitjema C.H."/>
            <person name="Gilmore S.P."/>
            <person name="Henske J.K."/>
            <person name="Solomon K.V."/>
            <person name="De Groot R."/>
            <person name="Kuo A."/>
            <person name="Mondo S.J."/>
            <person name="Salamov A.A."/>
            <person name="Labutti K."/>
            <person name="Zhao Z."/>
            <person name="Chiniquy J."/>
            <person name="Barry K."/>
            <person name="Brewer H.M."/>
            <person name="Purvine S.O."/>
            <person name="Wright A.T."/>
            <person name="Boxma B."/>
            <person name="Van Alen T."/>
            <person name="Hackstein J.H."/>
            <person name="Baker S.E."/>
            <person name="Grigoriev I.V."/>
            <person name="O'Malley M.A."/>
        </authorList>
    </citation>
    <scope>NUCLEOTIDE SEQUENCE [LARGE SCALE GENOMIC DNA]</scope>
    <source>
        <strain evidence="5 6">G1</strain>
    </source>
</reference>
<gene>
    <name evidence="5" type="ORF">LY90DRAFT_673024</name>
</gene>
<evidence type="ECO:0000256" key="2">
    <source>
        <dbReference type="PROSITE-ProRule" id="PRU00285"/>
    </source>
</evidence>
<dbReference type="OrthoDB" id="1431247at2759"/>
<feature type="domain" description="SHSP" evidence="4">
    <location>
        <begin position="78"/>
        <end position="187"/>
    </location>
</feature>
<keyword evidence="6" id="KW-1185">Reference proteome</keyword>
<keyword evidence="1" id="KW-0346">Stress response</keyword>
<dbReference type="Proteomes" id="UP000193920">
    <property type="component" value="Unassembled WGS sequence"/>
</dbReference>
<evidence type="ECO:0000313" key="5">
    <source>
        <dbReference type="EMBL" id="ORY36616.1"/>
    </source>
</evidence>
<evidence type="ECO:0000313" key="6">
    <source>
        <dbReference type="Proteomes" id="UP000193920"/>
    </source>
</evidence>
<dbReference type="PROSITE" id="PS01031">
    <property type="entry name" value="SHSP"/>
    <property type="match status" value="1"/>
</dbReference>
<dbReference type="InterPro" id="IPR031107">
    <property type="entry name" value="Small_HSP"/>
</dbReference>
<evidence type="ECO:0000256" key="3">
    <source>
        <dbReference type="RuleBase" id="RU003616"/>
    </source>
</evidence>
<name>A0A1Y2BPG1_9FUNG</name>
<dbReference type="Pfam" id="PF00011">
    <property type="entry name" value="HSP20"/>
    <property type="match status" value="1"/>
</dbReference>
<dbReference type="SUPFAM" id="SSF49764">
    <property type="entry name" value="HSP20-like chaperones"/>
    <property type="match status" value="1"/>
</dbReference>
<organism evidence="5 6">
    <name type="scientific">Neocallimastix californiae</name>
    <dbReference type="NCBI Taxonomy" id="1754190"/>
    <lineage>
        <taxon>Eukaryota</taxon>
        <taxon>Fungi</taxon>
        <taxon>Fungi incertae sedis</taxon>
        <taxon>Chytridiomycota</taxon>
        <taxon>Chytridiomycota incertae sedis</taxon>
        <taxon>Neocallimastigomycetes</taxon>
        <taxon>Neocallimastigales</taxon>
        <taxon>Neocallimastigaceae</taxon>
        <taxon>Neocallimastix</taxon>
    </lineage>
</organism>
<proteinExistence type="inferred from homology"/>
<evidence type="ECO:0000256" key="1">
    <source>
        <dbReference type="ARBA" id="ARBA00023016"/>
    </source>
</evidence>
<dbReference type="AlphaFoldDB" id="A0A1Y2BPG1"/>
<dbReference type="PANTHER" id="PTHR11527">
    <property type="entry name" value="HEAT-SHOCK PROTEIN 20 FAMILY MEMBER"/>
    <property type="match status" value="1"/>
</dbReference>
<dbReference type="InterPro" id="IPR008978">
    <property type="entry name" value="HSP20-like_chaperone"/>
</dbReference>